<evidence type="ECO:0000313" key="2">
    <source>
        <dbReference type="EMBL" id="KAL3770309.1"/>
    </source>
</evidence>
<feature type="region of interest" description="Disordered" evidence="1">
    <location>
        <begin position="523"/>
        <end position="542"/>
    </location>
</feature>
<feature type="region of interest" description="Disordered" evidence="1">
    <location>
        <begin position="29"/>
        <end position="48"/>
    </location>
</feature>
<name>A0ABD3N3W3_9STRA</name>
<organism evidence="2 3">
    <name type="scientific">Cyclotella atomus</name>
    <dbReference type="NCBI Taxonomy" id="382360"/>
    <lineage>
        <taxon>Eukaryota</taxon>
        <taxon>Sar</taxon>
        <taxon>Stramenopiles</taxon>
        <taxon>Ochrophyta</taxon>
        <taxon>Bacillariophyta</taxon>
        <taxon>Coscinodiscophyceae</taxon>
        <taxon>Thalassiosirophycidae</taxon>
        <taxon>Stephanodiscales</taxon>
        <taxon>Stephanodiscaceae</taxon>
        <taxon>Cyclotella</taxon>
    </lineage>
</organism>
<evidence type="ECO:0000256" key="1">
    <source>
        <dbReference type="SAM" id="MobiDB-lite"/>
    </source>
</evidence>
<gene>
    <name evidence="2" type="ORF">ACHAWO_008534</name>
</gene>
<keyword evidence="3" id="KW-1185">Reference proteome</keyword>
<accession>A0ABD3N3W3</accession>
<reference evidence="2 3" key="1">
    <citation type="submission" date="2024-10" db="EMBL/GenBank/DDBJ databases">
        <title>Updated reference genomes for cyclostephanoid diatoms.</title>
        <authorList>
            <person name="Roberts W.R."/>
            <person name="Alverson A.J."/>
        </authorList>
    </citation>
    <scope>NUCLEOTIDE SEQUENCE [LARGE SCALE GENOMIC DNA]</scope>
    <source>
        <strain evidence="2 3">AJA010-31</strain>
    </source>
</reference>
<dbReference type="AlphaFoldDB" id="A0ABD3N3W3"/>
<protein>
    <recommendedName>
        <fullName evidence="4">SEC63 domain-containing protein</fullName>
    </recommendedName>
</protein>
<dbReference type="Proteomes" id="UP001530400">
    <property type="component" value="Unassembled WGS sequence"/>
</dbReference>
<proteinExistence type="predicted"/>
<feature type="compositionally biased region" description="Acidic residues" evidence="1">
    <location>
        <begin position="524"/>
        <end position="536"/>
    </location>
</feature>
<dbReference type="EMBL" id="JALLPJ020001313">
    <property type="protein sequence ID" value="KAL3770309.1"/>
    <property type="molecule type" value="Genomic_DNA"/>
</dbReference>
<evidence type="ECO:0008006" key="4">
    <source>
        <dbReference type="Google" id="ProtNLM"/>
    </source>
</evidence>
<comment type="caution">
    <text evidence="2">The sequence shown here is derived from an EMBL/GenBank/DDBJ whole genome shotgun (WGS) entry which is preliminary data.</text>
</comment>
<sequence>MESYVLPLLAVAIGLALLVFRLASKSSSKPSSASAASSRASPDNKVQLDPAGEARYLANQLRPTSTPLDILYAAATSPDMLAITQKHLDLREDVVFKKLEALKKDPNESNVTSMEDLLSDDSGWAEEEDDAATAAAKKAALQKEKEAKQLAAATGKEDVTKLKLEGIDDGVLGAEWVKKQCETLKCWPPPHFQGDLSNPAVERNLLMTMGRLHAKQLNTHPELMKAGPEGNIDRTYFNSTLEFRGRIGQLLEAALKMACTLKCYRLSNSILDAMIMFKIGLMDCTDEKELHWFKDMMLRQYGEGNTPKLIFGEQYLGVPKPPVSSESENDNEKEAKKNEIAAMIAQSKQVTTTDDKMSLEIHVTRQHAESFTKEKLAMCQKQGIPPQIGMQTYKESWFIMVRAKKIGGTLSESDVNYGNDFLAQMKESGHKLYEMLNGETAQAFHEEFEEKNSRDERRLVVAWPFEVKNVAQKAGRVTMNLMPPEEEGRYEFSVIFKSMDFLGVDEEFVLELDVKKGVEKEIVKEEEEDEEEEEEVGDKKNN</sequence>
<feature type="compositionally biased region" description="Low complexity" evidence="1">
    <location>
        <begin position="29"/>
        <end position="41"/>
    </location>
</feature>
<evidence type="ECO:0000313" key="3">
    <source>
        <dbReference type="Proteomes" id="UP001530400"/>
    </source>
</evidence>